<dbReference type="InterPro" id="IPR018466">
    <property type="entry name" value="Kre9/Knh1-like_N"/>
</dbReference>
<evidence type="ECO:0000313" key="5">
    <source>
        <dbReference type="EMBL" id="KLO16143.1"/>
    </source>
</evidence>
<sequence length="185" mass="18759">MFAKFSVFATVASLAAIANAQLQVLSPGGANLWWVAQSSNTLLWNCQQSQVQNFTIVLINSNSSILNGALPIVAIENNFDCSKTITQQQANLPVASNYKVQLANPLNSTDVYAESDFFDIKPLGSAYPDASATPTAGGSSTASGASSSGSSSPTSGSSSSDAISMKSSVAGLVGAAGVALAAMVL</sequence>
<feature type="region of interest" description="Disordered" evidence="2">
    <location>
        <begin position="129"/>
        <end position="160"/>
    </location>
</feature>
<feature type="signal peptide" evidence="3">
    <location>
        <begin position="1"/>
        <end position="20"/>
    </location>
</feature>
<dbReference type="Proteomes" id="UP000053477">
    <property type="component" value="Unassembled WGS sequence"/>
</dbReference>
<dbReference type="Pfam" id="PF10342">
    <property type="entry name" value="Kre9_KNH"/>
    <property type="match status" value="1"/>
</dbReference>
<feature type="compositionally biased region" description="Low complexity" evidence="2">
    <location>
        <begin position="130"/>
        <end position="160"/>
    </location>
</feature>
<name>A0A0H2S326_9AGAM</name>
<dbReference type="InParanoid" id="A0A0H2S326"/>
<protein>
    <recommendedName>
        <fullName evidence="4">Yeast cell wall synthesis Kre9/Knh1-like N-terminal domain-containing protein</fullName>
    </recommendedName>
</protein>
<accession>A0A0H2S326</accession>
<keyword evidence="6" id="KW-1185">Reference proteome</keyword>
<dbReference type="OrthoDB" id="2576580at2759"/>
<dbReference type="EMBL" id="KQ085920">
    <property type="protein sequence ID" value="KLO16143.1"/>
    <property type="molecule type" value="Genomic_DNA"/>
</dbReference>
<keyword evidence="1 3" id="KW-0732">Signal</keyword>
<evidence type="ECO:0000256" key="1">
    <source>
        <dbReference type="ARBA" id="ARBA00022729"/>
    </source>
</evidence>
<dbReference type="STRING" id="27342.A0A0H2S326"/>
<evidence type="ECO:0000259" key="4">
    <source>
        <dbReference type="Pfam" id="PF10342"/>
    </source>
</evidence>
<organism evidence="5 6">
    <name type="scientific">Schizopora paradoxa</name>
    <dbReference type="NCBI Taxonomy" id="27342"/>
    <lineage>
        <taxon>Eukaryota</taxon>
        <taxon>Fungi</taxon>
        <taxon>Dikarya</taxon>
        <taxon>Basidiomycota</taxon>
        <taxon>Agaricomycotina</taxon>
        <taxon>Agaricomycetes</taxon>
        <taxon>Hymenochaetales</taxon>
        <taxon>Schizoporaceae</taxon>
        <taxon>Schizopora</taxon>
    </lineage>
</organism>
<reference evidence="5 6" key="1">
    <citation type="submission" date="2015-04" db="EMBL/GenBank/DDBJ databases">
        <title>Complete genome sequence of Schizopora paradoxa KUC8140, a cosmopolitan wood degrader in East Asia.</title>
        <authorList>
            <consortium name="DOE Joint Genome Institute"/>
            <person name="Min B."/>
            <person name="Park H."/>
            <person name="Jang Y."/>
            <person name="Kim J.-J."/>
            <person name="Kim K.H."/>
            <person name="Pangilinan J."/>
            <person name="Lipzen A."/>
            <person name="Riley R."/>
            <person name="Grigoriev I.V."/>
            <person name="Spatafora J.W."/>
            <person name="Choi I.-G."/>
        </authorList>
    </citation>
    <scope>NUCLEOTIDE SEQUENCE [LARGE SCALE GENOMIC DNA]</scope>
    <source>
        <strain evidence="5 6">KUC8140</strain>
    </source>
</reference>
<evidence type="ECO:0000256" key="2">
    <source>
        <dbReference type="SAM" id="MobiDB-lite"/>
    </source>
</evidence>
<evidence type="ECO:0000256" key="3">
    <source>
        <dbReference type="SAM" id="SignalP"/>
    </source>
</evidence>
<proteinExistence type="predicted"/>
<gene>
    <name evidence="5" type="ORF">SCHPADRAFT_848588</name>
</gene>
<feature type="chain" id="PRO_5005202162" description="Yeast cell wall synthesis Kre9/Knh1-like N-terminal domain-containing protein" evidence="3">
    <location>
        <begin position="21"/>
        <end position="185"/>
    </location>
</feature>
<evidence type="ECO:0000313" key="6">
    <source>
        <dbReference type="Proteomes" id="UP000053477"/>
    </source>
</evidence>
<dbReference type="AlphaFoldDB" id="A0A0H2S326"/>
<feature type="domain" description="Yeast cell wall synthesis Kre9/Knh1-like N-terminal" evidence="4">
    <location>
        <begin position="34"/>
        <end position="120"/>
    </location>
</feature>